<keyword evidence="2 8" id="KW-1003">Cell membrane</keyword>
<dbReference type="Proteomes" id="UP000184082">
    <property type="component" value="Unassembled WGS sequence"/>
</dbReference>
<dbReference type="GO" id="GO:0005886">
    <property type="term" value="C:plasma membrane"/>
    <property type="evidence" value="ECO:0007669"/>
    <property type="project" value="UniProtKB-SubCell"/>
</dbReference>
<feature type="transmembrane region" description="Helical" evidence="8">
    <location>
        <begin position="47"/>
        <end position="72"/>
    </location>
</feature>
<keyword evidence="11" id="KW-1185">Reference proteome</keyword>
<dbReference type="PIRSF" id="PIRSF002869">
    <property type="entry name" value="MviN"/>
    <property type="match status" value="1"/>
</dbReference>
<feature type="transmembrane region" description="Helical" evidence="8">
    <location>
        <begin position="409"/>
        <end position="426"/>
    </location>
</feature>
<evidence type="ECO:0000256" key="7">
    <source>
        <dbReference type="ARBA" id="ARBA00023136"/>
    </source>
</evidence>
<evidence type="ECO:0000256" key="6">
    <source>
        <dbReference type="ARBA" id="ARBA00022989"/>
    </source>
</evidence>
<dbReference type="GO" id="GO:0071555">
    <property type="term" value="P:cell wall organization"/>
    <property type="evidence" value="ECO:0007669"/>
    <property type="project" value="UniProtKB-UniRule"/>
</dbReference>
<dbReference type="PANTHER" id="PTHR47019:SF1">
    <property type="entry name" value="LIPID II FLIPPASE MURJ"/>
    <property type="match status" value="1"/>
</dbReference>
<keyword evidence="7 8" id="KW-0472">Membrane</keyword>
<dbReference type="GO" id="GO:0034204">
    <property type="term" value="P:lipid translocation"/>
    <property type="evidence" value="ECO:0007669"/>
    <property type="project" value="TreeGrafter"/>
</dbReference>
<feature type="transmembrane region" description="Helical" evidence="8">
    <location>
        <begin position="185"/>
        <end position="208"/>
    </location>
</feature>
<feature type="transmembrane region" description="Helical" evidence="8">
    <location>
        <begin position="385"/>
        <end position="403"/>
    </location>
</feature>
<dbReference type="EMBL" id="FRAJ01000011">
    <property type="protein sequence ID" value="SHK19267.1"/>
    <property type="molecule type" value="Genomic_DNA"/>
</dbReference>
<dbReference type="Pfam" id="PF03023">
    <property type="entry name" value="MurJ"/>
    <property type="match status" value="1"/>
</dbReference>
<keyword evidence="4 8" id="KW-0133">Cell shape</keyword>
<dbReference type="RefSeq" id="WP_072967127.1">
    <property type="nucleotide sequence ID" value="NZ_FRAJ01000011.1"/>
</dbReference>
<comment type="pathway">
    <text evidence="8">Cell wall biogenesis; peptidoglycan biosynthesis.</text>
</comment>
<feature type="transmembrane region" description="Helical" evidence="8">
    <location>
        <begin position="93"/>
        <end position="112"/>
    </location>
</feature>
<evidence type="ECO:0000256" key="2">
    <source>
        <dbReference type="ARBA" id="ARBA00022475"/>
    </source>
</evidence>
<evidence type="ECO:0000256" key="3">
    <source>
        <dbReference type="ARBA" id="ARBA00022692"/>
    </source>
</evidence>
<evidence type="ECO:0000256" key="5">
    <source>
        <dbReference type="ARBA" id="ARBA00022984"/>
    </source>
</evidence>
<feature type="transmembrane region" description="Helical" evidence="8">
    <location>
        <begin position="447"/>
        <end position="467"/>
    </location>
</feature>
<evidence type="ECO:0000313" key="11">
    <source>
        <dbReference type="Proteomes" id="UP000184082"/>
    </source>
</evidence>
<dbReference type="InterPro" id="IPR051050">
    <property type="entry name" value="Lipid_II_flippase_MurJ/MviN"/>
</dbReference>
<protein>
    <recommendedName>
        <fullName evidence="8">Probable lipid II flippase MurJ</fullName>
    </recommendedName>
</protein>
<evidence type="ECO:0000313" key="10">
    <source>
        <dbReference type="EMBL" id="SHK19267.1"/>
    </source>
</evidence>
<sequence>MVKRQSTINTVILVIGLTIISKLFGSIREILIGSRFGTTLEADSYYLAYKVTALVFMSIGSAITATMIPIIVKYISKGDKERAYQFANKIFTILIGIALLLITFGILLSPYYTRYIAIGFEGYKYNLTVSLIKIMFPILGCIFITYVFVSILQSFGKFSITSILSIPFNIIIICYLIFFSSKYGIKGLAVATLIGWIMQFLIQVPYLLKKGFKLKIIFDFNDEDVKSFFKLILPTLLATTVYTVNILVDSSLASTLSDGKVAALNYAYMIYSSIATTTIYGISTVLFPKFAQSSSLQSYDKFKREINSTIKVLFFILIPMAAGLIVLSRPIVEIAFRRGAFDERAVILTKTALIYYSIGMIGFGLQEIFNKSFFALKDTKTPMKFGMISVGINIVLNIILVRIMDLGGLALATSIATVSNGIMLYISLMKKVGKFDNKDIIKQIFKVLISVLIMSLMVSFSYNILIFRLNGTSILINKGISLITSVFVGIFTYILMTIFLRINETKYLIDNYVMIFLKKDKR</sequence>
<dbReference type="PANTHER" id="PTHR47019">
    <property type="entry name" value="LIPID II FLIPPASE MURJ"/>
    <property type="match status" value="1"/>
</dbReference>
<feature type="transmembrane region" description="Helical" evidence="8">
    <location>
        <begin position="268"/>
        <end position="291"/>
    </location>
</feature>
<feature type="transmembrane region" description="Helical" evidence="8">
    <location>
        <begin position="158"/>
        <end position="179"/>
    </location>
</feature>
<comment type="similarity">
    <text evidence="8 9">Belongs to the MurJ/MviN family.</text>
</comment>
<feature type="transmembrane region" description="Helical" evidence="8">
    <location>
        <begin position="7"/>
        <end position="27"/>
    </location>
</feature>
<organism evidence="10 11">
    <name type="scientific">Caminicella sporogenes DSM 14501</name>
    <dbReference type="NCBI Taxonomy" id="1121266"/>
    <lineage>
        <taxon>Bacteria</taxon>
        <taxon>Bacillati</taxon>
        <taxon>Bacillota</taxon>
        <taxon>Clostridia</taxon>
        <taxon>Peptostreptococcales</taxon>
        <taxon>Caminicellaceae</taxon>
        <taxon>Caminicella</taxon>
    </lineage>
</organism>
<dbReference type="GO" id="GO:0008360">
    <property type="term" value="P:regulation of cell shape"/>
    <property type="evidence" value="ECO:0007669"/>
    <property type="project" value="UniProtKB-UniRule"/>
</dbReference>
<keyword evidence="8 9" id="KW-0961">Cell wall biogenesis/degradation</keyword>
<dbReference type="AlphaFoldDB" id="A0A1M6QGV1"/>
<dbReference type="CDD" id="cd13123">
    <property type="entry name" value="MATE_MurJ_like"/>
    <property type="match status" value="1"/>
</dbReference>
<dbReference type="PRINTS" id="PR01806">
    <property type="entry name" value="VIRFACTRMVIN"/>
</dbReference>
<dbReference type="InterPro" id="IPR004268">
    <property type="entry name" value="MurJ"/>
</dbReference>
<dbReference type="UniPathway" id="UPA00219"/>
<feature type="transmembrane region" description="Helical" evidence="8">
    <location>
        <begin position="312"/>
        <end position="332"/>
    </location>
</feature>
<gene>
    <name evidence="8" type="primary">murJ</name>
    <name evidence="10" type="ORF">SAMN02745883_01489</name>
</gene>
<name>A0A1M6QGV1_9FIRM</name>
<dbReference type="NCBIfam" id="TIGR01695">
    <property type="entry name" value="murJ_mviN"/>
    <property type="match status" value="1"/>
</dbReference>
<evidence type="ECO:0000256" key="9">
    <source>
        <dbReference type="PIRNR" id="PIRNR002869"/>
    </source>
</evidence>
<dbReference type="STRING" id="1121266.SAMN02745883_01489"/>
<keyword evidence="5 8" id="KW-0573">Peptidoglycan synthesis</keyword>
<reference evidence="10 11" key="1">
    <citation type="submission" date="2016-11" db="EMBL/GenBank/DDBJ databases">
        <authorList>
            <person name="Jaros S."/>
            <person name="Januszkiewicz K."/>
            <person name="Wedrychowicz H."/>
        </authorList>
    </citation>
    <scope>NUCLEOTIDE SEQUENCE [LARGE SCALE GENOMIC DNA]</scope>
    <source>
        <strain evidence="10 11">DSM 14501</strain>
    </source>
</reference>
<keyword evidence="8 9" id="KW-0813">Transport</keyword>
<dbReference type="GO" id="GO:0009252">
    <property type="term" value="P:peptidoglycan biosynthetic process"/>
    <property type="evidence" value="ECO:0007669"/>
    <property type="project" value="UniProtKB-UniRule"/>
</dbReference>
<comment type="function">
    <text evidence="8 9">Involved in peptidoglycan biosynthesis. Transports lipid-linked peptidoglycan precursors from the inner to the outer leaflet of the cytoplasmic membrane.</text>
</comment>
<dbReference type="HAMAP" id="MF_02078">
    <property type="entry name" value="MurJ_MviN"/>
    <property type="match status" value="1"/>
</dbReference>
<keyword evidence="3 8" id="KW-0812">Transmembrane</keyword>
<feature type="transmembrane region" description="Helical" evidence="8">
    <location>
        <begin position="228"/>
        <end position="248"/>
    </location>
</feature>
<accession>A0A1M6QGV1</accession>
<evidence type="ECO:0000256" key="4">
    <source>
        <dbReference type="ARBA" id="ARBA00022960"/>
    </source>
</evidence>
<feature type="transmembrane region" description="Helical" evidence="8">
    <location>
        <begin position="132"/>
        <end position="151"/>
    </location>
</feature>
<proteinExistence type="inferred from homology"/>
<comment type="subcellular location">
    <subcellularLocation>
        <location evidence="1 8">Cell membrane</location>
        <topology evidence="1 8">Multi-pass membrane protein</topology>
    </subcellularLocation>
</comment>
<keyword evidence="6 8" id="KW-1133">Transmembrane helix</keyword>
<feature type="transmembrane region" description="Helical" evidence="8">
    <location>
        <begin position="344"/>
        <end position="365"/>
    </location>
</feature>
<evidence type="ECO:0000256" key="8">
    <source>
        <dbReference type="HAMAP-Rule" id="MF_02078"/>
    </source>
</evidence>
<evidence type="ECO:0000256" key="1">
    <source>
        <dbReference type="ARBA" id="ARBA00004651"/>
    </source>
</evidence>
<feature type="transmembrane region" description="Helical" evidence="8">
    <location>
        <begin position="479"/>
        <end position="500"/>
    </location>
</feature>
<dbReference type="GO" id="GO:0015648">
    <property type="term" value="F:lipid-linked peptidoglycan transporter activity"/>
    <property type="evidence" value="ECO:0007669"/>
    <property type="project" value="UniProtKB-UniRule"/>
</dbReference>